<evidence type="ECO:0000313" key="1">
    <source>
        <dbReference type="EMBL" id="RNM02164.1"/>
    </source>
</evidence>
<proteinExistence type="predicted"/>
<accession>A0A454TK52</accession>
<evidence type="ECO:0000313" key="2">
    <source>
        <dbReference type="Proteomes" id="UP000271222"/>
    </source>
</evidence>
<dbReference type="EMBL" id="RJTL01000050">
    <property type="protein sequence ID" value="RNM02164.1"/>
    <property type="molecule type" value="Genomic_DNA"/>
</dbReference>
<comment type="caution">
    <text evidence="1">The sequence shown here is derived from an EMBL/GenBank/DDBJ whole genome shotgun (WGS) entry which is preliminary data.</text>
</comment>
<reference evidence="1 2" key="1">
    <citation type="submission" date="2018-10" db="EMBL/GenBank/DDBJ databases">
        <title>Draft Genome Sequence of Ralstonia pseudosolanacearum (R. solanacearum phylotype I) Strain Tg03 Isolated from Luffa cylindrica in China.</title>
        <authorList>
            <person name="Yuan G.-Q."/>
            <person name="Li Q.-Q."/>
            <person name="Zhang Y.-W."/>
        </authorList>
    </citation>
    <scope>NUCLEOTIDE SEQUENCE [LARGE SCALE GENOMIC DNA]</scope>
    <source>
        <strain evidence="1 2">Tg03</strain>
    </source>
</reference>
<dbReference type="RefSeq" id="WP_058908584.1">
    <property type="nucleotide sequence ID" value="NZ_JAAWVG010000046.1"/>
</dbReference>
<gene>
    <name evidence="1" type="ORF">EGA29_22610</name>
</gene>
<protein>
    <submittedName>
        <fullName evidence="1">Uncharacterized protein</fullName>
    </submittedName>
</protein>
<name>A0A454TK52_9RALS</name>
<dbReference type="AlphaFoldDB" id="A0A454TK52"/>
<sequence length="176" mass="19710">MAHAASIEIELDGDEEAFTLKSDAPALAEKVLDAIASRQIRVDRRHPRQYFCVLDVTKHPEVFGLTLAADIEQPFGFHGMNLISRTIVLQRDGVRTLFVALNVSALSLVRLLGKKDLVNALSHGLIMRYASGRFEELDVEPPWAEKLPDVDPSITELFDEPLKETLIYQARRSSLT</sequence>
<dbReference type="Proteomes" id="UP000271222">
    <property type="component" value="Unassembled WGS sequence"/>
</dbReference>
<organism evidence="1 2">
    <name type="scientific">Ralstonia pseudosolanacearum</name>
    <dbReference type="NCBI Taxonomy" id="1310165"/>
    <lineage>
        <taxon>Bacteria</taxon>
        <taxon>Pseudomonadati</taxon>
        <taxon>Pseudomonadota</taxon>
        <taxon>Betaproteobacteria</taxon>
        <taxon>Burkholderiales</taxon>
        <taxon>Burkholderiaceae</taxon>
        <taxon>Ralstonia</taxon>
        <taxon>Ralstonia solanacearum species complex</taxon>
    </lineage>
</organism>